<dbReference type="GO" id="GO:0000160">
    <property type="term" value="P:phosphorelay signal transduction system"/>
    <property type="evidence" value="ECO:0007669"/>
    <property type="project" value="InterPro"/>
</dbReference>
<dbReference type="SUPFAM" id="SSF48452">
    <property type="entry name" value="TPR-like"/>
    <property type="match status" value="1"/>
</dbReference>
<proteinExistence type="inferred from homology"/>
<evidence type="ECO:0000313" key="5">
    <source>
        <dbReference type="EMBL" id="MCC2137105.1"/>
    </source>
</evidence>
<dbReference type="Pfam" id="PF03704">
    <property type="entry name" value="BTAD"/>
    <property type="match status" value="1"/>
</dbReference>
<dbReference type="InterPro" id="IPR005158">
    <property type="entry name" value="BTAD"/>
</dbReference>
<dbReference type="GO" id="GO:0006355">
    <property type="term" value="P:regulation of DNA-templated transcription"/>
    <property type="evidence" value="ECO:0007669"/>
    <property type="project" value="InterPro"/>
</dbReference>
<evidence type="ECO:0000256" key="2">
    <source>
        <dbReference type="ARBA" id="ARBA00023125"/>
    </source>
</evidence>
<protein>
    <submittedName>
        <fullName evidence="5">Winged helix-turn-helix domain-containing protein</fullName>
    </submittedName>
</protein>
<dbReference type="InterPro" id="IPR011990">
    <property type="entry name" value="TPR-like_helical_dom_sf"/>
</dbReference>
<evidence type="ECO:0000256" key="3">
    <source>
        <dbReference type="PROSITE-ProRule" id="PRU01091"/>
    </source>
</evidence>
<dbReference type="Pfam" id="PF00486">
    <property type="entry name" value="Trans_reg_C"/>
    <property type="match status" value="1"/>
</dbReference>
<evidence type="ECO:0000256" key="1">
    <source>
        <dbReference type="ARBA" id="ARBA00005820"/>
    </source>
</evidence>
<keyword evidence="6" id="KW-1185">Reference proteome</keyword>
<sequence length="437" mass="49590">MSRTAKEIETTGLPCEAQNGETIQVVPKIDVTMFGKFTLKQEGMEVPHAVSLTGRSRRLWTLTAYLILNRNRGVSAQELIDLLWPEAENDNPLSTLQNNVSRARAALAELGFTHAKVIIHNEKGYYRWAPDRETQLDVEQFETLAKAALAEEDMEKSVALAQKAVALYTGDFLTESAAEFWCINLNTYYRSLYTRLCRAAVDRLLKLGRITDAEKLCTGVIRLDPAAEEFSVFLMQALIKNKNPKKALEHYDYIASLYREVYGVSPSAELEAQKALAVQEIYGSETSEDDIQTFLLEKEQETGAFCCDNNVFREIVNLHVREMRRNDTPAALMIVRLANRSIDPEKRAVYMKQMEVTLLNELRAGDPFTKVGANQFWVLLPGATGENGGLVSRRVFNRFQKEYPKSGATYTFKSLDLRHIHMRAEEKATEKTERRKA</sequence>
<dbReference type="AlphaFoldDB" id="A0AAE3DHB5"/>
<feature type="domain" description="OmpR/PhoB-type" evidence="4">
    <location>
        <begin position="29"/>
        <end position="130"/>
    </location>
</feature>
<dbReference type="EMBL" id="JAJEQC010000008">
    <property type="protein sequence ID" value="MCC2137105.1"/>
    <property type="molecule type" value="Genomic_DNA"/>
</dbReference>
<dbReference type="InterPro" id="IPR016032">
    <property type="entry name" value="Sig_transdc_resp-reg_C-effctor"/>
</dbReference>
<dbReference type="PANTHER" id="PTHR35807">
    <property type="entry name" value="TRANSCRIPTIONAL REGULATOR REDD-RELATED"/>
    <property type="match status" value="1"/>
</dbReference>
<dbReference type="Gene3D" id="1.10.10.10">
    <property type="entry name" value="Winged helix-like DNA-binding domain superfamily/Winged helix DNA-binding domain"/>
    <property type="match status" value="1"/>
</dbReference>
<dbReference type="InterPro" id="IPR036388">
    <property type="entry name" value="WH-like_DNA-bd_sf"/>
</dbReference>
<organism evidence="5 6">
    <name type="scientific">Hominenteromicrobium mulieris</name>
    <dbReference type="NCBI Taxonomy" id="2885357"/>
    <lineage>
        <taxon>Bacteria</taxon>
        <taxon>Bacillati</taxon>
        <taxon>Bacillota</taxon>
        <taxon>Clostridia</taxon>
        <taxon>Eubacteriales</taxon>
        <taxon>Oscillospiraceae</taxon>
        <taxon>Hominenteromicrobium</taxon>
    </lineage>
</organism>
<accession>A0AAE3DHB5</accession>
<name>A0AAE3DHB5_9FIRM</name>
<keyword evidence="2 3" id="KW-0238">DNA-binding</keyword>
<gene>
    <name evidence="5" type="ORF">LKD31_08755</name>
</gene>
<dbReference type="SMART" id="SM01043">
    <property type="entry name" value="BTAD"/>
    <property type="match status" value="1"/>
</dbReference>
<dbReference type="Gene3D" id="1.25.40.10">
    <property type="entry name" value="Tetratricopeptide repeat domain"/>
    <property type="match status" value="1"/>
</dbReference>
<reference evidence="5" key="1">
    <citation type="submission" date="2021-10" db="EMBL/GenBank/DDBJ databases">
        <title>Anaerobic single-cell dispensing facilitates the cultivation of human gut bacteria.</title>
        <authorList>
            <person name="Afrizal A."/>
        </authorList>
    </citation>
    <scope>NUCLEOTIDE SEQUENCE</scope>
    <source>
        <strain evidence="5">CLA-AA-H250</strain>
    </source>
</reference>
<dbReference type="InterPro" id="IPR001867">
    <property type="entry name" value="OmpR/PhoB-type_DNA-bd"/>
</dbReference>
<feature type="DNA-binding region" description="OmpR/PhoB-type" evidence="3">
    <location>
        <begin position="29"/>
        <end position="130"/>
    </location>
</feature>
<dbReference type="RefSeq" id="WP_308449401.1">
    <property type="nucleotide sequence ID" value="NZ_JAJEQC010000008.1"/>
</dbReference>
<dbReference type="InterPro" id="IPR051677">
    <property type="entry name" value="AfsR-DnrI-RedD_regulator"/>
</dbReference>
<dbReference type="GO" id="GO:0003677">
    <property type="term" value="F:DNA binding"/>
    <property type="evidence" value="ECO:0007669"/>
    <property type="project" value="UniProtKB-UniRule"/>
</dbReference>
<comment type="similarity">
    <text evidence="1">Belongs to the AfsR/DnrI/RedD regulatory family.</text>
</comment>
<evidence type="ECO:0000313" key="6">
    <source>
        <dbReference type="Proteomes" id="UP001199424"/>
    </source>
</evidence>
<evidence type="ECO:0000259" key="4">
    <source>
        <dbReference type="PROSITE" id="PS51755"/>
    </source>
</evidence>
<dbReference type="Proteomes" id="UP001199424">
    <property type="component" value="Unassembled WGS sequence"/>
</dbReference>
<dbReference type="PROSITE" id="PS51755">
    <property type="entry name" value="OMPR_PHOB"/>
    <property type="match status" value="1"/>
</dbReference>
<comment type="caution">
    <text evidence="5">The sequence shown here is derived from an EMBL/GenBank/DDBJ whole genome shotgun (WGS) entry which is preliminary data.</text>
</comment>
<dbReference type="SMART" id="SM00862">
    <property type="entry name" value="Trans_reg_C"/>
    <property type="match status" value="1"/>
</dbReference>
<dbReference type="SUPFAM" id="SSF46894">
    <property type="entry name" value="C-terminal effector domain of the bipartite response regulators"/>
    <property type="match status" value="1"/>
</dbReference>